<reference evidence="4" key="1">
    <citation type="journal article" date="2020" name="mSystems">
        <title>Genome- and Community-Level Interaction Insights into Carbon Utilization and Element Cycling Functions of Hydrothermarchaeota in Hydrothermal Sediment.</title>
        <authorList>
            <person name="Zhou Z."/>
            <person name="Liu Y."/>
            <person name="Xu W."/>
            <person name="Pan J."/>
            <person name="Luo Z.H."/>
            <person name="Li M."/>
        </authorList>
    </citation>
    <scope>NUCLEOTIDE SEQUENCE [LARGE SCALE GENOMIC DNA]</scope>
    <source>
        <strain evidence="4">SpSt-456</strain>
    </source>
</reference>
<comment type="caution">
    <text evidence="4">The sequence shown here is derived from an EMBL/GenBank/DDBJ whole genome shotgun (WGS) entry which is preliminary data.</text>
</comment>
<sequence>MRSAFLEHSTGGEPLGERLGCWIDGAERFSQPWMAVCDPASEEPFAHVPVCDASWVHRAVAGAVHAQKAWQKTPPHHRRDVLRSWARLLRTHKDDLSNLLSRETGKVRSAAASEVDNTAQLTEYFAEEGYRLSGVLPLMGDPQRHTLVVREPVGVVAAITPFNYPLSTLICKAAPALAVGCAVVAKPDEHTPLSTVTVAKLAAEAGLPPGLFQVVTGPGPLTGAALVDHPDVRCISFTGSTDVGKEIQRRAASSVKRLILELGGTCPAVICEDADWRPHLPAMIAQAYKNSGQYCYRITRLYVARSLWEAFVPEFTERAMSLRVGPPTEPDVDLGPLNHRDILRRVEAQVSRARQAGATIRQAPLPGRLTRGFYYPPTVITNLPTHSPLLDEEIFGPVTFLLPFDDEAEALAEANRSPYGLAAYVFTRDLSKGLRLAHDLEAGSVWINGIHQALPDAPFGGMKQSGLGREKSRFGVEAFTELKTIYMAY</sequence>
<evidence type="ECO:0000256" key="2">
    <source>
        <dbReference type="ARBA" id="ARBA00023002"/>
    </source>
</evidence>
<name>A0A832A447_9BACT</name>
<keyword evidence="2" id="KW-0560">Oxidoreductase</keyword>
<dbReference type="InterPro" id="IPR016163">
    <property type="entry name" value="Ald_DH_C"/>
</dbReference>
<dbReference type="GO" id="GO:0016620">
    <property type="term" value="F:oxidoreductase activity, acting on the aldehyde or oxo group of donors, NAD or NADP as acceptor"/>
    <property type="evidence" value="ECO:0007669"/>
    <property type="project" value="InterPro"/>
</dbReference>
<dbReference type="Gene3D" id="3.40.309.10">
    <property type="entry name" value="Aldehyde Dehydrogenase, Chain A, domain 2"/>
    <property type="match status" value="1"/>
</dbReference>
<comment type="similarity">
    <text evidence="1">Belongs to the aldehyde dehydrogenase family.</text>
</comment>
<evidence type="ECO:0000313" key="4">
    <source>
        <dbReference type="EMBL" id="HFK96349.1"/>
    </source>
</evidence>
<evidence type="ECO:0000259" key="3">
    <source>
        <dbReference type="Pfam" id="PF00171"/>
    </source>
</evidence>
<protein>
    <submittedName>
        <fullName evidence="4">Aldehyde dehydrogenase</fullName>
    </submittedName>
</protein>
<accession>A0A832A447</accession>
<dbReference type="FunFam" id="3.40.605.10:FF:000007">
    <property type="entry name" value="NAD/NADP-dependent betaine aldehyde dehydrogenase"/>
    <property type="match status" value="1"/>
</dbReference>
<dbReference type="AlphaFoldDB" id="A0A832A447"/>
<organism evidence="4">
    <name type="scientific">Desulfacinum infernum</name>
    <dbReference type="NCBI Taxonomy" id="35837"/>
    <lineage>
        <taxon>Bacteria</taxon>
        <taxon>Pseudomonadati</taxon>
        <taxon>Thermodesulfobacteriota</taxon>
        <taxon>Syntrophobacteria</taxon>
        <taxon>Syntrophobacterales</taxon>
        <taxon>Syntrophobacteraceae</taxon>
        <taxon>Desulfacinum</taxon>
    </lineage>
</organism>
<dbReference type="Pfam" id="PF00171">
    <property type="entry name" value="Aldedh"/>
    <property type="match status" value="1"/>
</dbReference>
<dbReference type="PANTHER" id="PTHR11699">
    <property type="entry name" value="ALDEHYDE DEHYDROGENASE-RELATED"/>
    <property type="match status" value="1"/>
</dbReference>
<evidence type="ECO:0000256" key="1">
    <source>
        <dbReference type="ARBA" id="ARBA00009986"/>
    </source>
</evidence>
<dbReference type="InterPro" id="IPR016162">
    <property type="entry name" value="Ald_DH_N"/>
</dbReference>
<dbReference type="SUPFAM" id="SSF53720">
    <property type="entry name" value="ALDH-like"/>
    <property type="match status" value="1"/>
</dbReference>
<dbReference type="InterPro" id="IPR015590">
    <property type="entry name" value="Aldehyde_DH_dom"/>
</dbReference>
<proteinExistence type="inferred from homology"/>
<dbReference type="InterPro" id="IPR016161">
    <property type="entry name" value="Ald_DH/histidinol_DH"/>
</dbReference>
<dbReference type="Gene3D" id="3.40.605.10">
    <property type="entry name" value="Aldehyde Dehydrogenase, Chain A, domain 1"/>
    <property type="match status" value="1"/>
</dbReference>
<gene>
    <name evidence="4" type="ORF">ENS06_03365</name>
</gene>
<dbReference type="EMBL" id="DSTK01000012">
    <property type="protein sequence ID" value="HFK96349.1"/>
    <property type="molecule type" value="Genomic_DNA"/>
</dbReference>
<feature type="domain" description="Aldehyde dehydrogenase" evidence="3">
    <location>
        <begin position="32"/>
        <end position="485"/>
    </location>
</feature>